<dbReference type="PANTHER" id="PTHR31650:SF1">
    <property type="entry name" value="WAX ESTER SYNTHASE_DIACYLGLYCEROL ACYLTRANSFERASE 4-RELATED"/>
    <property type="match status" value="1"/>
</dbReference>
<accession>A0A7I9YR36</accession>
<comment type="pathway">
    <text evidence="1">Glycerolipid metabolism; triacylglycerol biosynthesis.</text>
</comment>
<dbReference type="PANTHER" id="PTHR31650">
    <property type="entry name" value="O-ACYLTRANSFERASE (WSD1-LIKE) FAMILY PROTEIN"/>
    <property type="match status" value="1"/>
</dbReference>
<keyword evidence="7" id="KW-0319">Glycerol metabolism</keyword>
<evidence type="ECO:0000256" key="6">
    <source>
        <dbReference type="ARBA" id="ARBA00022679"/>
    </source>
</evidence>
<dbReference type="GO" id="GO:0006071">
    <property type="term" value="P:glycerol metabolic process"/>
    <property type="evidence" value="ECO:0007669"/>
    <property type="project" value="UniProtKB-KW"/>
</dbReference>
<evidence type="ECO:0000256" key="2">
    <source>
        <dbReference type="ARBA" id="ARBA00005189"/>
    </source>
</evidence>
<dbReference type="EC" id="2.3.1.20" evidence="4"/>
<keyword evidence="14" id="KW-1185">Reference proteome</keyword>
<dbReference type="InterPro" id="IPR045034">
    <property type="entry name" value="O-acyltransferase_WSD1-like"/>
</dbReference>
<comment type="caution">
    <text evidence="13">The sequence shown here is derived from an EMBL/GenBank/DDBJ whole genome shotgun (WGS) entry which is preliminary data.</text>
</comment>
<evidence type="ECO:0000256" key="1">
    <source>
        <dbReference type="ARBA" id="ARBA00004771"/>
    </source>
</evidence>
<keyword evidence="9 13" id="KW-0012">Acyltransferase</keyword>
<evidence type="ECO:0000259" key="12">
    <source>
        <dbReference type="Pfam" id="PF06974"/>
    </source>
</evidence>
<evidence type="ECO:0000256" key="9">
    <source>
        <dbReference type="ARBA" id="ARBA00023315"/>
    </source>
</evidence>
<evidence type="ECO:0000259" key="11">
    <source>
        <dbReference type="Pfam" id="PF03007"/>
    </source>
</evidence>
<keyword evidence="5" id="KW-0444">Lipid biosynthesis</keyword>
<keyword evidence="8" id="KW-0443">Lipid metabolism</keyword>
<comment type="similarity">
    <text evidence="3">Belongs to the long-chain O-acyltransferase family.</text>
</comment>
<gene>
    <name evidence="13" type="ORF">MBOU_30050</name>
</gene>
<evidence type="ECO:0000313" key="14">
    <source>
        <dbReference type="Proteomes" id="UP000465360"/>
    </source>
</evidence>
<comment type="pathway">
    <text evidence="2">Lipid metabolism.</text>
</comment>
<evidence type="ECO:0000256" key="8">
    <source>
        <dbReference type="ARBA" id="ARBA00023098"/>
    </source>
</evidence>
<evidence type="ECO:0000313" key="13">
    <source>
        <dbReference type="EMBL" id="GFG90963.1"/>
    </source>
</evidence>
<feature type="domain" description="O-acyltransferase WSD1 C-terminal" evidence="12">
    <location>
        <begin position="310"/>
        <end position="445"/>
    </location>
</feature>
<dbReference type="AlphaFoldDB" id="A0A7I9YR36"/>
<sequence length="451" mass="48965">MPGFLRSSDAFIWSIESDPCLRSTIVVLVLLDRPPDWRELTKRFELLSRVVPAFRERVVPSPGLAPPRWEPDDEFDLAFHLRRVDAPAPGDMATLEEMARIAAMADFDRARPLWECTLIEGLVDGGAALLCKVNHALTDGVGAVEMAAALYDRAPQYEEWPAPTGAAPRTTRASPYRTAALGAVRYATDALKATRRLPALVGKGIQNPAKAVVETCETAASVWRTAQPTRGPGSPIMIDRHKGRRLATHHVPTEGLHKAGLNAGGSLNDAFIAAVAGGLRRYHEKHGAMVESLTMTMPISVRTPHDPPGGNRATLMRFEVPVGIVDAAERIRIIHEATAKVRNEKSLRHTEFIAAALRLAPRWYVGSALRKVDFIASDVPGFAEPIYLAGAAVRMQYAFSPTLGAAFNITLLTCVDECALGINVDTAAIQDVDVFHDCLIAGFDEVLALAH</sequence>
<dbReference type="Pfam" id="PF03007">
    <property type="entry name" value="WS_DGAT_cat"/>
    <property type="match status" value="1"/>
</dbReference>
<dbReference type="InterPro" id="IPR023213">
    <property type="entry name" value="CAT-like_dom_sf"/>
</dbReference>
<reference evidence="13 14" key="1">
    <citation type="journal article" date="2019" name="Emerg. Microbes Infect.">
        <title>Comprehensive subspecies identification of 175 nontuberculous mycobacteria species based on 7547 genomic profiles.</title>
        <authorList>
            <person name="Matsumoto Y."/>
            <person name="Kinjo T."/>
            <person name="Motooka D."/>
            <person name="Nabeya D."/>
            <person name="Jung N."/>
            <person name="Uechi K."/>
            <person name="Horii T."/>
            <person name="Iida T."/>
            <person name="Fujita J."/>
            <person name="Nakamura S."/>
        </authorList>
    </citation>
    <scope>NUCLEOTIDE SEQUENCE [LARGE SCALE GENOMIC DNA]</scope>
    <source>
        <strain evidence="13 14">JCM 30725</strain>
    </source>
</reference>
<evidence type="ECO:0000256" key="7">
    <source>
        <dbReference type="ARBA" id="ARBA00022798"/>
    </source>
</evidence>
<dbReference type="GO" id="GO:0001666">
    <property type="term" value="P:response to hypoxia"/>
    <property type="evidence" value="ECO:0007669"/>
    <property type="project" value="TreeGrafter"/>
</dbReference>
<evidence type="ECO:0000256" key="10">
    <source>
        <dbReference type="ARBA" id="ARBA00048109"/>
    </source>
</evidence>
<keyword evidence="6 13" id="KW-0808">Transferase</keyword>
<dbReference type="Gene3D" id="3.30.559.10">
    <property type="entry name" value="Chloramphenicol acetyltransferase-like domain"/>
    <property type="match status" value="1"/>
</dbReference>
<dbReference type="Proteomes" id="UP000465360">
    <property type="component" value="Unassembled WGS sequence"/>
</dbReference>
<dbReference type="GO" id="GO:0051701">
    <property type="term" value="P:biological process involved in interaction with host"/>
    <property type="evidence" value="ECO:0007669"/>
    <property type="project" value="TreeGrafter"/>
</dbReference>
<comment type="catalytic activity">
    <reaction evidence="10">
        <text>an acyl-CoA + a 1,2-diacyl-sn-glycerol = a triacyl-sn-glycerol + CoA</text>
        <dbReference type="Rhea" id="RHEA:10868"/>
        <dbReference type="ChEBI" id="CHEBI:17815"/>
        <dbReference type="ChEBI" id="CHEBI:57287"/>
        <dbReference type="ChEBI" id="CHEBI:58342"/>
        <dbReference type="ChEBI" id="CHEBI:64615"/>
        <dbReference type="EC" id="2.3.1.20"/>
    </reaction>
</comment>
<evidence type="ECO:0000256" key="3">
    <source>
        <dbReference type="ARBA" id="ARBA00009587"/>
    </source>
</evidence>
<dbReference type="GO" id="GO:0071731">
    <property type="term" value="P:response to nitric oxide"/>
    <property type="evidence" value="ECO:0007669"/>
    <property type="project" value="TreeGrafter"/>
</dbReference>
<dbReference type="RefSeq" id="WP_163713435.1">
    <property type="nucleotide sequence ID" value="NZ_BLKZ01000001.1"/>
</dbReference>
<evidence type="ECO:0000256" key="4">
    <source>
        <dbReference type="ARBA" id="ARBA00013244"/>
    </source>
</evidence>
<dbReference type="SUPFAM" id="SSF52777">
    <property type="entry name" value="CoA-dependent acyltransferases"/>
    <property type="match status" value="1"/>
</dbReference>
<dbReference type="InterPro" id="IPR009721">
    <property type="entry name" value="O-acyltransferase_WSD1_C"/>
</dbReference>
<dbReference type="GO" id="GO:0005886">
    <property type="term" value="C:plasma membrane"/>
    <property type="evidence" value="ECO:0007669"/>
    <property type="project" value="TreeGrafter"/>
</dbReference>
<dbReference type="GO" id="GO:0004144">
    <property type="term" value="F:diacylglycerol O-acyltransferase activity"/>
    <property type="evidence" value="ECO:0007669"/>
    <property type="project" value="UniProtKB-EC"/>
</dbReference>
<dbReference type="InterPro" id="IPR004255">
    <property type="entry name" value="O-acyltransferase_WSD1_N"/>
</dbReference>
<dbReference type="GO" id="GO:0019432">
    <property type="term" value="P:triglyceride biosynthetic process"/>
    <property type="evidence" value="ECO:0007669"/>
    <property type="project" value="UniProtKB-UniPathway"/>
</dbReference>
<evidence type="ECO:0000256" key="5">
    <source>
        <dbReference type="ARBA" id="ARBA00022516"/>
    </source>
</evidence>
<name>A0A7I9YR36_MYCBU</name>
<dbReference type="Pfam" id="PF06974">
    <property type="entry name" value="WS_DGAT_C"/>
    <property type="match status" value="1"/>
</dbReference>
<proteinExistence type="inferred from homology"/>
<dbReference type="EMBL" id="BLKZ01000001">
    <property type="protein sequence ID" value="GFG90963.1"/>
    <property type="molecule type" value="Genomic_DNA"/>
</dbReference>
<organism evidence="13 14">
    <name type="scientific">Mycobacterium bourgelatii</name>
    <dbReference type="NCBI Taxonomy" id="1273442"/>
    <lineage>
        <taxon>Bacteria</taxon>
        <taxon>Bacillati</taxon>
        <taxon>Actinomycetota</taxon>
        <taxon>Actinomycetes</taxon>
        <taxon>Mycobacteriales</taxon>
        <taxon>Mycobacteriaceae</taxon>
        <taxon>Mycobacterium</taxon>
    </lineage>
</organism>
<feature type="domain" description="O-acyltransferase WSD1-like N-terminal" evidence="11">
    <location>
        <begin position="6"/>
        <end position="270"/>
    </location>
</feature>
<protein>
    <recommendedName>
        <fullName evidence="4">diacylglycerol O-acyltransferase</fullName>
        <ecNumber evidence="4">2.3.1.20</ecNumber>
    </recommendedName>
</protein>
<dbReference type="UniPathway" id="UPA00282"/>